<protein>
    <recommendedName>
        <fullName evidence="3">AbrB family transcriptional regulator</fullName>
    </recommendedName>
</protein>
<reference evidence="2" key="1">
    <citation type="journal article" date="2019" name="Int. J. Syst. Evol. Microbiol.">
        <title>The Global Catalogue of Microorganisms (GCM) 10K type strain sequencing project: providing services to taxonomists for standard genome sequencing and annotation.</title>
        <authorList>
            <consortium name="The Broad Institute Genomics Platform"/>
            <consortium name="The Broad Institute Genome Sequencing Center for Infectious Disease"/>
            <person name="Wu L."/>
            <person name="Ma J."/>
        </authorList>
    </citation>
    <scope>NUCLEOTIDE SEQUENCE [LARGE SCALE GENOMIC DNA]</scope>
    <source>
        <strain evidence="2">CCM 8925</strain>
    </source>
</reference>
<feature type="non-terminal residue" evidence="1">
    <location>
        <position position="1"/>
    </location>
</feature>
<organism evidence="1 2">
    <name type="scientific">Loigolactobacillus binensis</name>
    <dbReference type="NCBI Taxonomy" id="2559922"/>
    <lineage>
        <taxon>Bacteria</taxon>
        <taxon>Bacillati</taxon>
        <taxon>Bacillota</taxon>
        <taxon>Bacilli</taxon>
        <taxon>Lactobacillales</taxon>
        <taxon>Lactobacillaceae</taxon>
        <taxon>Loigolactobacillus</taxon>
    </lineage>
</organism>
<evidence type="ECO:0008006" key="3">
    <source>
        <dbReference type="Google" id="ProtNLM"/>
    </source>
</evidence>
<dbReference type="Proteomes" id="UP001597104">
    <property type="component" value="Unassembled WGS sequence"/>
</dbReference>
<comment type="caution">
    <text evidence="1">The sequence shown here is derived from an EMBL/GenBank/DDBJ whole genome shotgun (WGS) entry which is preliminary data.</text>
</comment>
<evidence type="ECO:0000313" key="2">
    <source>
        <dbReference type="Proteomes" id="UP001597104"/>
    </source>
</evidence>
<name>A0ABW3EB58_9LACO</name>
<accession>A0ABW3EB58</accession>
<gene>
    <name evidence="1" type="ORF">ACFQZ7_03035</name>
</gene>
<dbReference type="RefSeq" id="WP_386813708.1">
    <property type="nucleotide sequence ID" value="NZ_JBHTIO010000016.1"/>
</dbReference>
<dbReference type="EMBL" id="JBHTIO010000016">
    <property type="protein sequence ID" value="MFD0896709.1"/>
    <property type="molecule type" value="Genomic_DNA"/>
</dbReference>
<sequence>FLLRDDLFIIPSLKSCLRNQLTSNFITRKVGNSLVVTIPQSLNVAAGEKFSLQASDDGTMLLYRRDKSNNPWFNGEFANVDFDRLIDEVGDLGEINSLPEEHVEW</sequence>
<proteinExistence type="predicted"/>
<keyword evidence="2" id="KW-1185">Reference proteome</keyword>
<evidence type="ECO:0000313" key="1">
    <source>
        <dbReference type="EMBL" id="MFD0896709.1"/>
    </source>
</evidence>